<dbReference type="InterPro" id="IPR053905">
    <property type="entry name" value="EF-G-like_DII"/>
</dbReference>
<dbReference type="Gene3D" id="3.30.56.50">
    <property type="entry name" value="Putative DNA-binding domain, N-terminal subdomain of bacterial translation initiation factor IF2"/>
    <property type="match status" value="1"/>
</dbReference>
<dbReference type="Pfam" id="PF03144">
    <property type="entry name" value="GTP_EFTU_D2"/>
    <property type="match status" value="1"/>
</dbReference>
<dbReference type="NCBIfam" id="TIGR00487">
    <property type="entry name" value="IF-2"/>
    <property type="match status" value="1"/>
</dbReference>
<evidence type="ECO:0000256" key="7">
    <source>
        <dbReference type="ARBA" id="ARBA00022917"/>
    </source>
</evidence>
<feature type="compositionally biased region" description="Low complexity" evidence="12">
    <location>
        <begin position="375"/>
        <end position="395"/>
    </location>
</feature>
<dbReference type="RefSeq" id="WP_354440120.1">
    <property type="nucleotide sequence ID" value="NZ_JBEPSH010000001.1"/>
</dbReference>
<dbReference type="Pfam" id="PF00009">
    <property type="entry name" value="GTP_EFTU"/>
    <property type="match status" value="1"/>
</dbReference>
<feature type="domain" description="Tr-type G" evidence="13">
    <location>
        <begin position="559"/>
        <end position="726"/>
    </location>
</feature>
<gene>
    <name evidence="9" type="primary">infB</name>
    <name evidence="14" type="ORF">ABIE13_000042</name>
</gene>
<feature type="binding site" evidence="9">
    <location>
        <begin position="614"/>
        <end position="618"/>
    </location>
    <ligand>
        <name>GTP</name>
        <dbReference type="ChEBI" id="CHEBI:37565"/>
    </ligand>
</feature>
<keyword evidence="7 9" id="KW-0648">Protein biosynthesis</keyword>
<dbReference type="Gene3D" id="3.40.50.10050">
    <property type="entry name" value="Translation initiation factor IF- 2, domain 3"/>
    <property type="match status" value="1"/>
</dbReference>
<feature type="compositionally biased region" description="Basic and acidic residues" evidence="12">
    <location>
        <begin position="364"/>
        <end position="374"/>
    </location>
</feature>
<dbReference type="PROSITE" id="PS51722">
    <property type="entry name" value="G_TR_2"/>
    <property type="match status" value="1"/>
</dbReference>
<feature type="compositionally biased region" description="Low complexity" evidence="12">
    <location>
        <begin position="263"/>
        <end position="283"/>
    </location>
</feature>
<dbReference type="SUPFAM" id="SSF52540">
    <property type="entry name" value="P-loop containing nucleoside triphosphate hydrolases"/>
    <property type="match status" value="1"/>
</dbReference>
<dbReference type="InterPro" id="IPR044145">
    <property type="entry name" value="IF2_II"/>
</dbReference>
<dbReference type="EMBL" id="JBEPSH010000001">
    <property type="protein sequence ID" value="MET4574945.1"/>
    <property type="molecule type" value="Genomic_DNA"/>
</dbReference>
<evidence type="ECO:0000256" key="2">
    <source>
        <dbReference type="ARBA" id="ARBA00007733"/>
    </source>
</evidence>
<feature type="compositionally biased region" description="Basic and acidic residues" evidence="12">
    <location>
        <begin position="329"/>
        <end position="343"/>
    </location>
</feature>
<dbReference type="SUPFAM" id="SSF46955">
    <property type="entry name" value="Putative DNA-binding domain"/>
    <property type="match status" value="1"/>
</dbReference>
<dbReference type="Pfam" id="PF11987">
    <property type="entry name" value="IF-2"/>
    <property type="match status" value="1"/>
</dbReference>
<accession>A0ABV2Q1N4</accession>
<dbReference type="CDD" id="cd01887">
    <property type="entry name" value="IF2_eIF5B"/>
    <property type="match status" value="1"/>
</dbReference>
<dbReference type="Pfam" id="PF22042">
    <property type="entry name" value="EF-G_D2"/>
    <property type="match status" value="1"/>
</dbReference>
<keyword evidence="15" id="KW-1185">Reference proteome</keyword>
<evidence type="ECO:0000313" key="15">
    <source>
        <dbReference type="Proteomes" id="UP001549320"/>
    </source>
</evidence>
<evidence type="ECO:0000256" key="3">
    <source>
        <dbReference type="ARBA" id="ARBA00020675"/>
    </source>
</evidence>
<feature type="compositionally biased region" description="Pro residues" evidence="12">
    <location>
        <begin position="117"/>
        <end position="165"/>
    </location>
</feature>
<dbReference type="InterPro" id="IPR015760">
    <property type="entry name" value="TIF_IF2"/>
</dbReference>
<dbReference type="CDD" id="cd03692">
    <property type="entry name" value="mtIF2_IVc"/>
    <property type="match status" value="1"/>
</dbReference>
<dbReference type="GO" id="GO:0003743">
    <property type="term" value="F:translation initiation factor activity"/>
    <property type="evidence" value="ECO:0007669"/>
    <property type="project" value="UniProtKB-KW"/>
</dbReference>
<feature type="binding site" evidence="9">
    <location>
        <begin position="668"/>
        <end position="671"/>
    </location>
    <ligand>
        <name>GTP</name>
        <dbReference type="ChEBI" id="CHEBI:37565"/>
    </ligand>
</feature>
<evidence type="ECO:0000256" key="1">
    <source>
        <dbReference type="ARBA" id="ARBA00004496"/>
    </source>
</evidence>
<dbReference type="InterPro" id="IPR036925">
    <property type="entry name" value="TIF_IF2_dom3_sf"/>
</dbReference>
<dbReference type="HAMAP" id="MF_00100_B">
    <property type="entry name" value="IF_2_B"/>
    <property type="match status" value="1"/>
</dbReference>
<evidence type="ECO:0000259" key="13">
    <source>
        <dbReference type="PROSITE" id="PS51722"/>
    </source>
</evidence>
<dbReference type="InterPro" id="IPR013575">
    <property type="entry name" value="IF2_assoc_dom_bac"/>
</dbReference>
<dbReference type="InterPro" id="IPR027417">
    <property type="entry name" value="P-loop_NTPase"/>
</dbReference>
<dbReference type="InterPro" id="IPR000178">
    <property type="entry name" value="TF_IF2_bacterial-like"/>
</dbReference>
<feature type="compositionally biased region" description="Low complexity" evidence="12">
    <location>
        <begin position="309"/>
        <end position="322"/>
    </location>
</feature>
<dbReference type="PANTHER" id="PTHR43381">
    <property type="entry name" value="TRANSLATION INITIATION FACTOR IF-2-RELATED"/>
    <property type="match status" value="1"/>
</dbReference>
<proteinExistence type="inferred from homology"/>
<feature type="region of interest" description="Disordered" evidence="12">
    <location>
        <begin position="51"/>
        <end position="343"/>
    </location>
</feature>
<keyword evidence="8 9" id="KW-0342">GTP-binding</keyword>
<reference evidence="14 15" key="1">
    <citation type="submission" date="2024-06" db="EMBL/GenBank/DDBJ databases">
        <title>Sorghum-associated microbial communities from plants grown in Nebraska, USA.</title>
        <authorList>
            <person name="Schachtman D."/>
        </authorList>
    </citation>
    <scope>NUCLEOTIDE SEQUENCE [LARGE SCALE GENOMIC DNA]</scope>
    <source>
        <strain evidence="14 15">2709</strain>
    </source>
</reference>
<feature type="binding site" evidence="9">
    <location>
        <begin position="568"/>
        <end position="575"/>
    </location>
    <ligand>
        <name>GTP</name>
        <dbReference type="ChEBI" id="CHEBI:37565"/>
    </ligand>
</feature>
<comment type="subcellular location">
    <subcellularLocation>
        <location evidence="1 9 11">Cytoplasm</location>
    </subcellularLocation>
</comment>
<dbReference type="PROSITE" id="PS01176">
    <property type="entry name" value="IF2"/>
    <property type="match status" value="1"/>
</dbReference>
<dbReference type="Pfam" id="PF08364">
    <property type="entry name" value="IF2_assoc"/>
    <property type="match status" value="1"/>
</dbReference>
<evidence type="ECO:0000256" key="10">
    <source>
        <dbReference type="RuleBase" id="RU000644"/>
    </source>
</evidence>
<dbReference type="NCBIfam" id="TIGR00231">
    <property type="entry name" value="small_GTP"/>
    <property type="match status" value="1"/>
</dbReference>
<dbReference type="SUPFAM" id="SSF50447">
    <property type="entry name" value="Translation proteins"/>
    <property type="match status" value="2"/>
</dbReference>
<protein>
    <recommendedName>
        <fullName evidence="3 9">Translation initiation factor IF-2</fullName>
    </recommendedName>
</protein>
<comment type="function">
    <text evidence="9 10">One of the essential components for the initiation of protein synthesis. Protects formylmethionyl-tRNA from spontaneous hydrolysis and promotes its binding to the 30S ribosomal subunits. Also involved in the hydrolysis of GTP during the formation of the 70S ribosomal complex.</text>
</comment>
<keyword evidence="6 9" id="KW-0547">Nucleotide-binding</keyword>
<evidence type="ECO:0000256" key="11">
    <source>
        <dbReference type="RuleBase" id="RU000645"/>
    </source>
</evidence>
<organism evidence="14 15">
    <name type="scientific">Ottowia thiooxydans</name>
    <dbReference type="NCBI Taxonomy" id="219182"/>
    <lineage>
        <taxon>Bacteria</taxon>
        <taxon>Pseudomonadati</taxon>
        <taxon>Pseudomonadota</taxon>
        <taxon>Betaproteobacteria</taxon>
        <taxon>Burkholderiales</taxon>
        <taxon>Comamonadaceae</taxon>
        <taxon>Ottowia</taxon>
    </lineage>
</organism>
<name>A0ABV2Q1N4_9BURK</name>
<dbReference type="InterPro" id="IPR023115">
    <property type="entry name" value="TIF_IF2_dom3"/>
</dbReference>
<feature type="compositionally biased region" description="Basic and acidic residues" evidence="12">
    <location>
        <begin position="183"/>
        <end position="213"/>
    </location>
</feature>
<feature type="region of interest" description="G-domain" evidence="9">
    <location>
        <begin position="562"/>
        <end position="710"/>
    </location>
</feature>
<keyword evidence="4 9" id="KW-0963">Cytoplasm</keyword>
<dbReference type="SUPFAM" id="SSF52156">
    <property type="entry name" value="Initiation factor IF2/eIF5b, domain 3"/>
    <property type="match status" value="1"/>
</dbReference>
<dbReference type="InterPro" id="IPR005225">
    <property type="entry name" value="Small_GTP-bd"/>
</dbReference>
<dbReference type="PANTHER" id="PTHR43381:SF5">
    <property type="entry name" value="TR-TYPE G DOMAIN-CONTAINING PROTEIN"/>
    <property type="match status" value="1"/>
</dbReference>
<dbReference type="Gene3D" id="3.40.50.300">
    <property type="entry name" value="P-loop containing nucleotide triphosphate hydrolases"/>
    <property type="match status" value="1"/>
</dbReference>
<evidence type="ECO:0000256" key="4">
    <source>
        <dbReference type="ARBA" id="ARBA00022490"/>
    </source>
</evidence>
<dbReference type="InterPro" id="IPR009061">
    <property type="entry name" value="DNA-bd_dom_put_sf"/>
</dbReference>
<evidence type="ECO:0000313" key="14">
    <source>
        <dbReference type="EMBL" id="MET4574945.1"/>
    </source>
</evidence>
<dbReference type="Gene3D" id="2.40.30.10">
    <property type="entry name" value="Translation factors"/>
    <property type="match status" value="2"/>
</dbReference>
<dbReference type="InterPro" id="IPR006847">
    <property type="entry name" value="IF2_N"/>
</dbReference>
<feature type="compositionally biased region" description="Gly residues" evidence="12">
    <location>
        <begin position="439"/>
        <end position="449"/>
    </location>
</feature>
<dbReference type="CDD" id="cd03702">
    <property type="entry name" value="IF2_mtIF2_II"/>
    <property type="match status" value="1"/>
</dbReference>
<comment type="similarity">
    <text evidence="2 9 10">Belongs to the TRAFAC class translation factor GTPase superfamily. Classic translation factor GTPase family. IF-2 subfamily.</text>
</comment>
<dbReference type="InterPro" id="IPR004161">
    <property type="entry name" value="EFTu-like_2"/>
</dbReference>
<dbReference type="InterPro" id="IPR000795">
    <property type="entry name" value="T_Tr_GTP-bd_dom"/>
</dbReference>
<evidence type="ECO:0000256" key="8">
    <source>
        <dbReference type="ARBA" id="ARBA00023134"/>
    </source>
</evidence>
<comment type="caution">
    <text evidence="14">The sequence shown here is derived from an EMBL/GenBank/DDBJ whole genome shotgun (WGS) entry which is preliminary data.</text>
</comment>
<feature type="compositionally biased region" description="Low complexity" evidence="12">
    <location>
        <begin position="214"/>
        <end position="243"/>
    </location>
</feature>
<dbReference type="Proteomes" id="UP001549320">
    <property type="component" value="Unassembled WGS sequence"/>
</dbReference>
<sequence>MTNTTVSEFANELKKPTETLLEQLQAAGVPKSAPTDALTDNDKQKLLNYLQTSHGTQSAARKKITLTKKSTSEIKQADATGRARTIQVEVRKKRTFIKRDDEISAMDSEVEEAPATTPEPLPAPVPAPAPAPEPAPEPAPVPEPAPAPEPPPAPEPVPVPTPAPAAAPASAPVQATSVINEAELARRGAESRRNAEFMRRQEEDQAEKRRQREAQVSANAARAQVAASAASAPASESASVPEQVAEPARAAQVADSSADEPSKAPAQKTAAQAESAQAQSDKSVQAKVETVSTEAPAAPVEQSVNSTSAPAITAPAAPAVAAKTEPEDEASRQREQDERRRKALAEAEAIRNMMNAPRRVLVAKKPEEPKKVEAPKAAGVKGTLHKPATGAVRPAGAGGAPGAGAAAPSGNKEVKSAKLSSSWAGDPAKKKGIPTRGDTSGGAGRGGNWRSGPRGRRGDRDHRDMPMQAAQTEQRVIEVHVPETITVAELAHKMAIKASEVIKQLMKLGQMVTINQPLDQDTAMILVEDLGHKAVVAALDDPEAFTEVEVQAQAAEALPRAPVVTVMGHVDHGKTSLLDYIRRAKVASGEAGGITQHIGAYHVETPRGVVSFLDTPGHEAFTAMRARGAQATDIVILVVAADDGVMPQTKEAIKHAKAAGVPIVVAINKIDKPDANPERVKSELVAEEVVPEEFGGDSPFVSVSAKTGQGVDDLLEQVLLQAEVLELRAPVDAAAKGIVIEARLDKGRGPVATVLVQSGTLRAGDVVLAGQTSGRIRAMLDENGRSIKEAGPSIPVEIQGLTEVPQAGDDFMVMADERRAREIATYRAGKFRNTKLARQQAAKLENMFTDMTSGEVQQLPIIIKADVQGSQEALAQSLLKLSTDEVKVQLVYAGVGGVSESDINLAIASKALVIGFNVRADVGARKLAEGNDVVIHYYSIIYDAVDELKAAMSGMLAPEQKEEVIGHAEIRTVFVASKIGTVAGCMVTHGVVRRDARFRLLRDNVIIYTGELDSLKRMKDDVREVKEGFECGIKLKNYNDIREGDQLEIFEIKEIARTL</sequence>
<keyword evidence="5 9" id="KW-0396">Initiation factor</keyword>
<evidence type="ECO:0000256" key="9">
    <source>
        <dbReference type="HAMAP-Rule" id="MF_00100"/>
    </source>
</evidence>
<dbReference type="Pfam" id="PF04760">
    <property type="entry name" value="IF2_N"/>
    <property type="match status" value="2"/>
</dbReference>
<evidence type="ECO:0000256" key="12">
    <source>
        <dbReference type="SAM" id="MobiDB-lite"/>
    </source>
</evidence>
<dbReference type="InterPro" id="IPR009000">
    <property type="entry name" value="Transl_B-barrel_sf"/>
</dbReference>
<evidence type="ECO:0000256" key="6">
    <source>
        <dbReference type="ARBA" id="ARBA00022741"/>
    </source>
</evidence>
<feature type="region of interest" description="Disordered" evidence="12">
    <location>
        <begin position="356"/>
        <end position="462"/>
    </location>
</feature>
<evidence type="ECO:0000256" key="5">
    <source>
        <dbReference type="ARBA" id="ARBA00022540"/>
    </source>
</evidence>